<reference evidence="9 10" key="1">
    <citation type="journal article" date="2014" name="PLoS ONE">
        <title>Global Analysis of Gene Expression Profiles in Physic Nut (Jatropha curcas L.) Seedlings Exposed to Salt Stress.</title>
        <authorList>
            <person name="Zhang L."/>
            <person name="Zhang C."/>
            <person name="Wu P."/>
            <person name="Chen Y."/>
            <person name="Li M."/>
            <person name="Jiang H."/>
            <person name="Wu G."/>
        </authorList>
    </citation>
    <scope>NUCLEOTIDE SEQUENCE [LARGE SCALE GENOMIC DNA]</scope>
    <source>
        <strain evidence="10">cv. GZQX0401</strain>
        <tissue evidence="9">Young leaves</tissue>
    </source>
</reference>
<comment type="similarity">
    <text evidence="2">Belongs to the HEATR1/UTP10 family.</text>
</comment>
<evidence type="ECO:0000256" key="3">
    <source>
        <dbReference type="ARBA" id="ARBA00022517"/>
    </source>
</evidence>
<dbReference type="GO" id="GO:0034455">
    <property type="term" value="C:t-UTP complex"/>
    <property type="evidence" value="ECO:0007669"/>
    <property type="project" value="TreeGrafter"/>
</dbReference>
<dbReference type="InterPro" id="IPR016024">
    <property type="entry name" value="ARM-type_fold"/>
</dbReference>
<name>A0A067JSG2_JATCU</name>
<evidence type="ECO:0000259" key="8">
    <source>
        <dbReference type="Pfam" id="PF08146"/>
    </source>
</evidence>
<dbReference type="AlphaFoldDB" id="A0A067JSG2"/>
<keyword evidence="7" id="KW-1133">Transmembrane helix</keyword>
<dbReference type="GO" id="GO:0000462">
    <property type="term" value="P:maturation of SSU-rRNA from tricistronic rRNA transcript (SSU-rRNA, 5.8S rRNA, LSU-rRNA)"/>
    <property type="evidence" value="ECO:0007669"/>
    <property type="project" value="TreeGrafter"/>
</dbReference>
<feature type="domain" description="BP28 C-terminal" evidence="8">
    <location>
        <begin position="283"/>
        <end position="350"/>
    </location>
</feature>
<keyword evidence="5" id="KW-0539">Nucleus</keyword>
<dbReference type="EMBL" id="KK915447">
    <property type="protein sequence ID" value="KDP22484.1"/>
    <property type="molecule type" value="Genomic_DNA"/>
</dbReference>
<protein>
    <recommendedName>
        <fullName evidence="8">BP28 C-terminal domain-containing protein</fullName>
    </recommendedName>
</protein>
<sequence length="360" mass="39437">MEKSTMISQPKCSESKTKLILGRETIWMILGVLFSGPGLTGLRMELGIRFPYSVHVQAQPHVIGSNAKCADFVVSMAAAVPVRGDSSLKLSAVATVEVLAQNFSSNYSVFSMCLPYITGGMNSDSMAISYSCIRTTGALVNVLGPRAFAELPRIMKNVIKISHEMSSRVGDDNSSSRESFMHSILVALEAIVDKLGGFLNPYLEEVTRLMVIGPDYIAESKPKLKLKADIVRRLLSEKIPVRIALPPLLKVYSDAVESGDSSVATTFEMLLSLIELMPNTSVGGNCGKIFELRLRALDLRRQRPVSIKNINIVETSIVKATASLTIKLTESMFKPLFISSIDWEEFSNEGASVLETFQLF</sequence>
<evidence type="ECO:0000256" key="7">
    <source>
        <dbReference type="SAM" id="Phobius"/>
    </source>
</evidence>
<keyword evidence="7" id="KW-0812">Transmembrane</keyword>
<keyword evidence="7" id="KW-0472">Membrane</keyword>
<evidence type="ECO:0000256" key="4">
    <source>
        <dbReference type="ARBA" id="ARBA00022552"/>
    </source>
</evidence>
<comment type="subcellular location">
    <subcellularLocation>
        <location evidence="1">Nucleus</location>
        <location evidence="1">Nucleolus</location>
    </subcellularLocation>
</comment>
<dbReference type="InterPro" id="IPR011989">
    <property type="entry name" value="ARM-like"/>
</dbReference>
<keyword evidence="10" id="KW-1185">Reference proteome</keyword>
<dbReference type="STRING" id="180498.A0A067JSG2"/>
<evidence type="ECO:0000256" key="2">
    <source>
        <dbReference type="ARBA" id="ARBA00010559"/>
    </source>
</evidence>
<evidence type="ECO:0000256" key="5">
    <source>
        <dbReference type="ARBA" id="ARBA00023242"/>
    </source>
</evidence>
<keyword evidence="3" id="KW-0690">Ribosome biogenesis</keyword>
<dbReference type="Gene3D" id="1.25.10.10">
    <property type="entry name" value="Leucine-rich Repeat Variant"/>
    <property type="match status" value="1"/>
</dbReference>
<evidence type="ECO:0000256" key="1">
    <source>
        <dbReference type="ARBA" id="ARBA00004604"/>
    </source>
</evidence>
<dbReference type="GO" id="GO:0030686">
    <property type="term" value="C:90S preribosome"/>
    <property type="evidence" value="ECO:0007669"/>
    <property type="project" value="TreeGrafter"/>
</dbReference>
<organism evidence="9 10">
    <name type="scientific">Jatropha curcas</name>
    <name type="common">Barbados nut</name>
    <dbReference type="NCBI Taxonomy" id="180498"/>
    <lineage>
        <taxon>Eukaryota</taxon>
        <taxon>Viridiplantae</taxon>
        <taxon>Streptophyta</taxon>
        <taxon>Embryophyta</taxon>
        <taxon>Tracheophyta</taxon>
        <taxon>Spermatophyta</taxon>
        <taxon>Magnoliopsida</taxon>
        <taxon>eudicotyledons</taxon>
        <taxon>Gunneridae</taxon>
        <taxon>Pentapetalae</taxon>
        <taxon>rosids</taxon>
        <taxon>fabids</taxon>
        <taxon>Malpighiales</taxon>
        <taxon>Euphorbiaceae</taxon>
        <taxon>Crotonoideae</taxon>
        <taxon>Jatropheae</taxon>
        <taxon>Jatropha</taxon>
    </lineage>
</organism>
<dbReference type="PANTHER" id="PTHR13457">
    <property type="entry name" value="BAP28"/>
    <property type="match status" value="1"/>
</dbReference>
<dbReference type="InterPro" id="IPR012954">
    <property type="entry name" value="BP28_C_dom"/>
</dbReference>
<dbReference type="OrthoDB" id="568481at2759"/>
<keyword evidence="4" id="KW-0698">rRNA processing</keyword>
<gene>
    <name evidence="9" type="ORF">JCGZ_26315</name>
</gene>
<dbReference type="Proteomes" id="UP000027138">
    <property type="component" value="Unassembled WGS sequence"/>
</dbReference>
<dbReference type="GO" id="GO:0032040">
    <property type="term" value="C:small-subunit processome"/>
    <property type="evidence" value="ECO:0007669"/>
    <property type="project" value="TreeGrafter"/>
</dbReference>
<dbReference type="Pfam" id="PF08146">
    <property type="entry name" value="BP28CT"/>
    <property type="match status" value="1"/>
</dbReference>
<dbReference type="InterPro" id="IPR040191">
    <property type="entry name" value="UTP10"/>
</dbReference>
<accession>A0A067JSG2</accession>
<evidence type="ECO:0000313" key="10">
    <source>
        <dbReference type="Proteomes" id="UP000027138"/>
    </source>
</evidence>
<dbReference type="GO" id="GO:0030515">
    <property type="term" value="F:snoRNA binding"/>
    <property type="evidence" value="ECO:0007669"/>
    <property type="project" value="TreeGrafter"/>
</dbReference>
<dbReference type="GO" id="GO:0045943">
    <property type="term" value="P:positive regulation of transcription by RNA polymerase I"/>
    <property type="evidence" value="ECO:0007669"/>
    <property type="project" value="TreeGrafter"/>
</dbReference>
<dbReference type="SUPFAM" id="SSF48371">
    <property type="entry name" value="ARM repeat"/>
    <property type="match status" value="1"/>
</dbReference>
<evidence type="ECO:0000313" key="9">
    <source>
        <dbReference type="EMBL" id="KDP22484.1"/>
    </source>
</evidence>
<keyword evidence="6" id="KW-0687">Ribonucleoprotein</keyword>
<feature type="transmembrane region" description="Helical" evidence="7">
    <location>
        <begin position="25"/>
        <end position="42"/>
    </location>
</feature>
<evidence type="ECO:0000256" key="6">
    <source>
        <dbReference type="ARBA" id="ARBA00023274"/>
    </source>
</evidence>
<dbReference type="PANTHER" id="PTHR13457:SF1">
    <property type="entry name" value="HEAT REPEAT-CONTAINING PROTEIN 1"/>
    <property type="match status" value="1"/>
</dbReference>
<proteinExistence type="inferred from homology"/>